<evidence type="ECO:0000256" key="2">
    <source>
        <dbReference type="ARBA" id="ARBA00022723"/>
    </source>
</evidence>
<keyword evidence="2" id="KW-0479">Metal-binding</keyword>
<evidence type="ECO:0000256" key="1">
    <source>
        <dbReference type="ARBA" id="ARBA00022617"/>
    </source>
</evidence>
<protein>
    <recommendedName>
        <fullName evidence="6">Cytochrome c domain-containing protein</fullName>
    </recommendedName>
</protein>
<evidence type="ECO:0000256" key="3">
    <source>
        <dbReference type="ARBA" id="ARBA00023004"/>
    </source>
</evidence>
<accession>A0A3B0W292</accession>
<keyword evidence="1" id="KW-0349">Heme</keyword>
<keyword evidence="5" id="KW-1133">Transmembrane helix</keyword>
<proteinExistence type="predicted"/>
<feature type="compositionally biased region" description="Basic and acidic residues" evidence="4">
    <location>
        <begin position="202"/>
        <end position="212"/>
    </location>
</feature>
<sequence length="212" mass="24044">MKTKFITLLFTGLFVGFLFIWFGLFNISAKDKHWDITTELLELVRDRSIEMRAKTIQVPDLSSAEMISNGAKNFDAMCSQCHLAPGMEPTELNLGLYPQPPVFYKEKHNDHGSANTFWVIQNGLKMTGMPAWGDFHTDRQMWEMVAFMNNINGMSKAEYQELVGEGGHTHKEGFGHDSHDTKTDTTSHDSLLNTNELPSNNDHSDSHDDHSH</sequence>
<gene>
    <name evidence="7" type="ORF">MNBD_GAMMA04-1319</name>
</gene>
<dbReference type="SUPFAM" id="SSF46626">
    <property type="entry name" value="Cytochrome c"/>
    <property type="match status" value="1"/>
</dbReference>
<dbReference type="GO" id="GO:0020037">
    <property type="term" value="F:heme binding"/>
    <property type="evidence" value="ECO:0007669"/>
    <property type="project" value="InterPro"/>
</dbReference>
<keyword evidence="3" id="KW-0408">Iron</keyword>
<dbReference type="AlphaFoldDB" id="A0A3B0W292"/>
<dbReference type="GO" id="GO:0046872">
    <property type="term" value="F:metal ion binding"/>
    <property type="evidence" value="ECO:0007669"/>
    <property type="project" value="UniProtKB-KW"/>
</dbReference>
<dbReference type="EMBL" id="UOFB01000422">
    <property type="protein sequence ID" value="VAW50008.1"/>
    <property type="molecule type" value="Genomic_DNA"/>
</dbReference>
<organism evidence="7">
    <name type="scientific">hydrothermal vent metagenome</name>
    <dbReference type="NCBI Taxonomy" id="652676"/>
    <lineage>
        <taxon>unclassified sequences</taxon>
        <taxon>metagenomes</taxon>
        <taxon>ecological metagenomes</taxon>
    </lineage>
</organism>
<keyword evidence="5" id="KW-0472">Membrane</keyword>
<dbReference type="Gene3D" id="1.10.760.10">
    <property type="entry name" value="Cytochrome c-like domain"/>
    <property type="match status" value="1"/>
</dbReference>
<feature type="compositionally biased region" description="Basic and acidic residues" evidence="4">
    <location>
        <begin position="167"/>
        <end position="187"/>
    </location>
</feature>
<keyword evidence="5" id="KW-0812">Transmembrane</keyword>
<feature type="domain" description="Cytochrome c" evidence="6">
    <location>
        <begin position="65"/>
        <end position="152"/>
    </location>
</feature>
<evidence type="ECO:0000313" key="7">
    <source>
        <dbReference type="EMBL" id="VAW50008.1"/>
    </source>
</evidence>
<evidence type="ECO:0000256" key="4">
    <source>
        <dbReference type="SAM" id="MobiDB-lite"/>
    </source>
</evidence>
<dbReference type="InterPro" id="IPR009056">
    <property type="entry name" value="Cyt_c-like_dom"/>
</dbReference>
<dbReference type="PROSITE" id="PS51007">
    <property type="entry name" value="CYTC"/>
    <property type="match status" value="1"/>
</dbReference>
<dbReference type="InterPro" id="IPR036909">
    <property type="entry name" value="Cyt_c-like_dom_sf"/>
</dbReference>
<evidence type="ECO:0000256" key="5">
    <source>
        <dbReference type="SAM" id="Phobius"/>
    </source>
</evidence>
<dbReference type="Pfam" id="PF13442">
    <property type="entry name" value="Cytochrome_CBB3"/>
    <property type="match status" value="1"/>
</dbReference>
<feature type="region of interest" description="Disordered" evidence="4">
    <location>
        <begin position="166"/>
        <end position="212"/>
    </location>
</feature>
<reference evidence="7" key="1">
    <citation type="submission" date="2018-06" db="EMBL/GenBank/DDBJ databases">
        <authorList>
            <person name="Zhirakovskaya E."/>
        </authorList>
    </citation>
    <scope>NUCLEOTIDE SEQUENCE</scope>
</reference>
<evidence type="ECO:0000259" key="6">
    <source>
        <dbReference type="PROSITE" id="PS51007"/>
    </source>
</evidence>
<feature type="transmembrane region" description="Helical" evidence="5">
    <location>
        <begin position="6"/>
        <end position="25"/>
    </location>
</feature>
<name>A0A3B0W292_9ZZZZ</name>
<dbReference type="GO" id="GO:0009055">
    <property type="term" value="F:electron transfer activity"/>
    <property type="evidence" value="ECO:0007669"/>
    <property type="project" value="InterPro"/>
</dbReference>